<dbReference type="InterPro" id="IPR046699">
    <property type="entry name" value="ARPP-1"/>
</dbReference>
<dbReference type="EMBL" id="DTDJ01000036">
    <property type="protein sequence ID" value="HGL17799.1"/>
    <property type="molecule type" value="Genomic_DNA"/>
</dbReference>
<evidence type="ECO:0000259" key="1">
    <source>
        <dbReference type="Pfam" id="PF20208"/>
    </source>
</evidence>
<protein>
    <recommendedName>
        <fullName evidence="1">ARG and Rhodanese-Phosphatase-superfamily-associated domain-containing protein</fullName>
    </recommendedName>
</protein>
<accession>A0A7V3ZY59</accession>
<dbReference type="AlphaFoldDB" id="A0A7V3ZY59"/>
<gene>
    <name evidence="2" type="ORF">ENU66_05700</name>
</gene>
<proteinExistence type="predicted"/>
<name>A0A7V3ZY59_UNCW3</name>
<reference evidence="2" key="1">
    <citation type="journal article" date="2020" name="mSystems">
        <title>Genome- and Community-Level Interaction Insights into Carbon Utilization and Element Cycling Functions of Hydrothermarchaeota in Hydrothermal Sediment.</title>
        <authorList>
            <person name="Zhou Z."/>
            <person name="Liu Y."/>
            <person name="Xu W."/>
            <person name="Pan J."/>
            <person name="Luo Z.H."/>
            <person name="Li M."/>
        </authorList>
    </citation>
    <scope>NUCLEOTIDE SEQUENCE [LARGE SCALE GENOMIC DNA]</scope>
    <source>
        <strain evidence="2">SpSt-69</strain>
    </source>
</reference>
<dbReference type="Pfam" id="PF20208">
    <property type="entry name" value="ARPP-1"/>
    <property type="match status" value="1"/>
</dbReference>
<sequence length="301" mass="33979">MKPKDLWSFSNLKIGSPFFIHNVKIYPIEGKLGDDGFTTIEEAIRTRSVILKDIHGVDKISIQNTGERPVFAIDGEEVLGARQNRILNVDIYIEPQKEYVVPVTCIEQHRWEGSPIFSEGGFTITPSLRSTLAQTVKESLEKKQGFKSNQSLIWSQIDITLKATRISSLTSSFHDIYKTLNDVIEELMEGLETIENSIGFLAYIKDEFIGCDFFGSNPIYRRFEKKLLKSYILDGYIRRYVKGPSIPKSPEEVMSLISDSTLKKHQSPTEGDILIGNKENLLTKIFTTQGNLLHVAAFPAG</sequence>
<evidence type="ECO:0000313" key="2">
    <source>
        <dbReference type="EMBL" id="HGL17799.1"/>
    </source>
</evidence>
<comment type="caution">
    <text evidence="2">The sequence shown here is derived from an EMBL/GenBank/DDBJ whole genome shotgun (WGS) entry which is preliminary data.</text>
</comment>
<feature type="domain" description="ARG and Rhodanese-Phosphatase-superfamily-associated" evidence="1">
    <location>
        <begin position="12"/>
        <end position="298"/>
    </location>
</feature>
<organism evidence="2">
    <name type="scientific">candidate division WOR-3 bacterium</name>
    <dbReference type="NCBI Taxonomy" id="2052148"/>
    <lineage>
        <taxon>Bacteria</taxon>
        <taxon>Bacteria division WOR-3</taxon>
    </lineage>
</organism>